<evidence type="ECO:0000256" key="2">
    <source>
        <dbReference type="ARBA" id="ARBA00022679"/>
    </source>
</evidence>
<dbReference type="InterPro" id="IPR027417">
    <property type="entry name" value="P-loop_NTPase"/>
</dbReference>
<dbReference type="Pfam" id="PF00685">
    <property type="entry name" value="Sulfotransfer_1"/>
    <property type="match status" value="1"/>
</dbReference>
<evidence type="ECO:0000313" key="5">
    <source>
        <dbReference type="Proteomes" id="UP001579974"/>
    </source>
</evidence>
<evidence type="ECO:0000259" key="3">
    <source>
        <dbReference type="Pfam" id="PF00685"/>
    </source>
</evidence>
<comment type="caution">
    <text evidence="4">The sequence shown here is derived from an EMBL/GenBank/DDBJ whole genome shotgun (WGS) entry which is preliminary data.</text>
</comment>
<evidence type="ECO:0000256" key="1">
    <source>
        <dbReference type="ARBA" id="ARBA00005771"/>
    </source>
</evidence>
<dbReference type="Proteomes" id="UP001579974">
    <property type="component" value="Unassembled WGS sequence"/>
</dbReference>
<keyword evidence="2" id="KW-0808">Transferase</keyword>
<dbReference type="PANTHER" id="PTHR11783">
    <property type="entry name" value="SULFOTRANSFERASE SULT"/>
    <property type="match status" value="1"/>
</dbReference>
<organism evidence="4 5">
    <name type="scientific">Alicyclobacillus fastidiosus</name>
    <dbReference type="NCBI Taxonomy" id="392011"/>
    <lineage>
        <taxon>Bacteria</taxon>
        <taxon>Bacillati</taxon>
        <taxon>Bacillota</taxon>
        <taxon>Bacilli</taxon>
        <taxon>Bacillales</taxon>
        <taxon>Alicyclobacillaceae</taxon>
        <taxon>Alicyclobacillus</taxon>
    </lineage>
</organism>
<name>A0ABV5AKN2_9BACL</name>
<dbReference type="EMBL" id="JBDXSU010000025">
    <property type="protein sequence ID" value="MFB5192595.1"/>
    <property type="molecule type" value="Genomic_DNA"/>
</dbReference>
<evidence type="ECO:0000313" key="4">
    <source>
        <dbReference type="EMBL" id="MFB5192595.1"/>
    </source>
</evidence>
<comment type="similarity">
    <text evidence="1">Belongs to the sulfotransferase 1 family.</text>
</comment>
<protein>
    <submittedName>
        <fullName evidence="4">Sulfotransferase domain-containing protein</fullName>
    </submittedName>
</protein>
<gene>
    <name evidence="4" type="ORF">KKP3000_001804</name>
</gene>
<dbReference type="InterPro" id="IPR000863">
    <property type="entry name" value="Sulfotransferase_dom"/>
</dbReference>
<dbReference type="RefSeq" id="WP_275475940.1">
    <property type="nucleotide sequence ID" value="NZ_CP162940.1"/>
</dbReference>
<proteinExistence type="inferred from homology"/>
<feature type="domain" description="Sulfotransferase" evidence="3">
    <location>
        <begin position="12"/>
        <end position="182"/>
    </location>
</feature>
<reference evidence="4 5" key="1">
    <citation type="journal article" date="2024" name="Int. J. Mol. Sci.">
        <title>Exploration of Alicyclobacillus spp. Genome in Search of Antibiotic Resistance.</title>
        <authorList>
            <person name="Bucka-Kolendo J."/>
            <person name="Kiousi D.E."/>
            <person name="Dekowska A."/>
            <person name="Mikolajczuk-Szczyrba A."/>
            <person name="Karadedos D.M."/>
            <person name="Michael P."/>
            <person name="Galanis A."/>
            <person name="Sokolowska B."/>
        </authorList>
    </citation>
    <scope>NUCLEOTIDE SEQUENCE [LARGE SCALE GENOMIC DNA]</scope>
    <source>
        <strain evidence="4 5">KKP 3000</strain>
    </source>
</reference>
<dbReference type="Gene3D" id="3.40.50.300">
    <property type="entry name" value="P-loop containing nucleotide triphosphate hydrolases"/>
    <property type="match status" value="1"/>
</dbReference>
<dbReference type="SUPFAM" id="SSF52540">
    <property type="entry name" value="P-loop containing nucleoside triphosphate hydrolases"/>
    <property type="match status" value="1"/>
</dbReference>
<keyword evidence="5" id="KW-1185">Reference proteome</keyword>
<accession>A0ABV5AKN2</accession>
<sequence length="262" mass="30940">MQHNGQCDRLPPFIMSSVPKSGTHLLHQILNGMPNVSNDIGNADKKFFVDHPVQHVDTFKDHFYRLAQLQPNEFGLGHMFYSEQYAYMLRRLHLKHVFIYRDPRDVLVSLSYFIPDHWGEHPLYDDFKRRTTNQRDRILKLIHGVPGIWPDFTAWNRPFYQWKADPNTLSITFEDLMRSSASRRETIMSIVHYLWDGLKPPVPYEEMVNLMEASIDPQHSNTFRKGEIGSWRQELDGSLVQDFKRVAGDLLIESGYERDYDW</sequence>